<protein>
    <submittedName>
        <fullName evidence="1">Uncharacterized protein</fullName>
    </submittedName>
</protein>
<evidence type="ECO:0000313" key="1">
    <source>
        <dbReference type="EMBL" id="WKW85506.1"/>
    </source>
</evidence>
<proteinExistence type="predicted"/>
<name>A0ACD4UJ73_9CAUD</name>
<sequence>MYRMTKLVNLAPEGSPEPDFEMEPTSIAVESLEEAVRITGADMALPNRDDTGLVEHWLLVPRIAEGEVLRVGWALHPVRMVRGDRHDVDRQIRNMMKKDK</sequence>
<dbReference type="EMBL" id="OR159659">
    <property type="protein sequence ID" value="WKW85506.1"/>
    <property type="molecule type" value="Genomic_DNA"/>
</dbReference>
<organism evidence="1 2">
    <name type="scientific">Rhodococcus phage Reynauld</name>
    <dbReference type="NCBI Taxonomy" id="3062845"/>
    <lineage>
        <taxon>Viruses</taxon>
        <taxon>Duplodnaviria</taxon>
        <taxon>Heunggongvirae</taxon>
        <taxon>Uroviricota</taxon>
        <taxon>Caudoviricetes</taxon>
        <taxon>Caudoviricetes incertae sedis</taxon>
        <taxon>Reynauldvirus</taxon>
        <taxon>Reynauldvirus reynauld</taxon>
    </lineage>
</organism>
<dbReference type="Proteomes" id="UP001654496">
    <property type="component" value="Segment"/>
</dbReference>
<gene>
    <name evidence="1" type="primary">54</name>
    <name evidence="1" type="ORF">SEA_REYNAULD_54</name>
</gene>
<reference evidence="1" key="1">
    <citation type="submission" date="2023-06" db="EMBL/GenBank/DDBJ databases">
        <authorList>
            <person name="DeJong R.J."/>
            <person name="Yoon E."/>
            <person name="Radersma M."/>
            <person name="Veenstra M."/>
            <person name="Churu J."/>
            <person name="Moleakunnel K."/>
            <person name="Weaver G."/>
            <person name="Hill E."/>
            <person name="Janvier A."/>
            <person name="Harlow L."/>
            <person name="Kramer C."/>
            <person name="Seinen K."/>
            <person name="Chen A."/>
            <person name="Minasian M."/>
            <person name="Doorn S."/>
            <person name="Dole C."/>
            <person name="Ramsey F."/>
            <person name="Nieze J."/>
            <person name="Baker A."/>
            <person name="Swierenga S."/>
            <person name="White A."/>
            <person name="Howland A."/>
            <person name="Ko C."/>
            <person name="Russell D.A."/>
            <person name="Jacobs-Sera D."/>
            <person name="Hatfull G.F."/>
        </authorList>
    </citation>
    <scope>NUCLEOTIDE SEQUENCE</scope>
</reference>
<accession>A0ACD4UJ73</accession>
<keyword evidence="2" id="KW-1185">Reference proteome</keyword>
<evidence type="ECO:0000313" key="2">
    <source>
        <dbReference type="Proteomes" id="UP001654496"/>
    </source>
</evidence>